<evidence type="ECO:0000313" key="2">
    <source>
        <dbReference type="Proteomes" id="UP000249057"/>
    </source>
</evidence>
<dbReference type="Proteomes" id="UP000249057">
    <property type="component" value="Unassembled WGS sequence"/>
</dbReference>
<proteinExistence type="predicted"/>
<evidence type="ECO:0000313" key="1">
    <source>
        <dbReference type="EMBL" id="RAH46316.1"/>
    </source>
</evidence>
<organism evidence="1 2">
    <name type="scientific">Aspergillus brunneoviolaceus CBS 621.78</name>
    <dbReference type="NCBI Taxonomy" id="1450534"/>
    <lineage>
        <taxon>Eukaryota</taxon>
        <taxon>Fungi</taxon>
        <taxon>Dikarya</taxon>
        <taxon>Ascomycota</taxon>
        <taxon>Pezizomycotina</taxon>
        <taxon>Eurotiomycetes</taxon>
        <taxon>Eurotiomycetidae</taxon>
        <taxon>Eurotiales</taxon>
        <taxon>Aspergillaceae</taxon>
        <taxon>Aspergillus</taxon>
        <taxon>Aspergillus subgen. Circumdati</taxon>
    </lineage>
</organism>
<protein>
    <submittedName>
        <fullName evidence="1">Uncharacterized protein</fullName>
    </submittedName>
</protein>
<sequence length="56" mass="5789">MAFQMEPTVGYDSSVPVLSAANAAAVSKVVVDPLGRGEGEAKRAEIRNLSSLGPDE</sequence>
<gene>
    <name evidence="1" type="ORF">BO95DRAFT_442206</name>
</gene>
<dbReference type="EMBL" id="KZ825338">
    <property type="protein sequence ID" value="RAH46316.1"/>
    <property type="molecule type" value="Genomic_DNA"/>
</dbReference>
<name>A0ACD1GAL3_9EURO</name>
<reference evidence="1" key="1">
    <citation type="submission" date="2018-02" db="EMBL/GenBank/DDBJ databases">
        <title>The genomes of Aspergillus section Nigri reveals drivers in fungal speciation.</title>
        <authorList>
            <consortium name="DOE Joint Genome Institute"/>
            <person name="Vesth T.C."/>
            <person name="Nybo J."/>
            <person name="Theobald S."/>
            <person name="Brandl J."/>
            <person name="Frisvad J.C."/>
            <person name="Nielsen K.F."/>
            <person name="Lyhne E.K."/>
            <person name="Kogle M.E."/>
            <person name="Kuo A."/>
            <person name="Riley R."/>
            <person name="Clum A."/>
            <person name="Nolan M."/>
            <person name="Lipzen A."/>
            <person name="Salamov A."/>
            <person name="Henrissat B."/>
            <person name="Wiebenga A."/>
            <person name="De vries R.P."/>
            <person name="Grigoriev I.V."/>
            <person name="Mortensen U.H."/>
            <person name="Andersen M.R."/>
            <person name="Baker S.E."/>
        </authorList>
    </citation>
    <scope>NUCLEOTIDE SEQUENCE</scope>
    <source>
        <strain evidence="1">CBS 621.78</strain>
    </source>
</reference>
<keyword evidence="2" id="KW-1185">Reference proteome</keyword>
<accession>A0ACD1GAL3</accession>